<dbReference type="AlphaFoldDB" id="A0A553NY23"/>
<name>A0A553NY23_TIGCA</name>
<evidence type="ECO:0000313" key="1">
    <source>
        <dbReference type="EMBL" id="TRY70326.1"/>
    </source>
</evidence>
<reference evidence="1 2" key="1">
    <citation type="journal article" date="2018" name="Nat. Ecol. Evol.">
        <title>Genomic signatures of mitonuclear coevolution across populations of Tigriopus californicus.</title>
        <authorList>
            <person name="Barreto F.S."/>
            <person name="Watson E.T."/>
            <person name="Lima T.G."/>
            <person name="Willett C.S."/>
            <person name="Edmands S."/>
            <person name="Li W."/>
            <person name="Burton R.S."/>
        </authorList>
    </citation>
    <scope>NUCLEOTIDE SEQUENCE [LARGE SCALE GENOMIC DNA]</scope>
    <source>
        <strain evidence="1 2">San Diego</strain>
    </source>
</reference>
<proteinExistence type="predicted"/>
<comment type="caution">
    <text evidence="1">The sequence shown here is derived from an EMBL/GenBank/DDBJ whole genome shotgun (WGS) entry which is preliminary data.</text>
</comment>
<organism evidence="1 2">
    <name type="scientific">Tigriopus californicus</name>
    <name type="common">Marine copepod</name>
    <dbReference type="NCBI Taxonomy" id="6832"/>
    <lineage>
        <taxon>Eukaryota</taxon>
        <taxon>Metazoa</taxon>
        <taxon>Ecdysozoa</taxon>
        <taxon>Arthropoda</taxon>
        <taxon>Crustacea</taxon>
        <taxon>Multicrustacea</taxon>
        <taxon>Hexanauplia</taxon>
        <taxon>Copepoda</taxon>
        <taxon>Harpacticoida</taxon>
        <taxon>Harpacticidae</taxon>
        <taxon>Tigriopus</taxon>
    </lineage>
</organism>
<evidence type="ECO:0000313" key="2">
    <source>
        <dbReference type="Proteomes" id="UP000318571"/>
    </source>
</evidence>
<sequence>MKPDFHRNEGELAARCPDSHPWAFSNGTLCCLNFHRSGSVKTDLDWYDAENLCPNGNHVPCPSAPCRSNEAFEDPLSCPQDHPIQMENACCWSYRRKADSNCDGDLIQKDDPASCCPDEKLFQPLDCQQFKRKCISLSPENGPELEIPPQAFRTYLVGGVKRGYTTKCFSKSACIGKIKNKLDSVPLDFNDGFADQVNEFQLTTTGGLGIALVIRLDPPHIKLKNVRLDMHSGSSSGRALQDVRTYVIGAPKIESFAGCNSIVTCTGKLLNHLNMDPVDFSDGFTDKISTFDIDNTPFRSVALDIRIDTLFVIHLGVTLGSFLCQIKCLN</sequence>
<keyword evidence="2" id="KW-1185">Reference proteome</keyword>
<gene>
    <name evidence="1" type="ORF">TCAL_08920</name>
</gene>
<protein>
    <submittedName>
        <fullName evidence="1">Uncharacterized protein</fullName>
    </submittedName>
</protein>
<accession>A0A553NY23</accession>
<dbReference type="EMBL" id="VCGU01000009">
    <property type="protein sequence ID" value="TRY70326.1"/>
    <property type="molecule type" value="Genomic_DNA"/>
</dbReference>
<dbReference type="Proteomes" id="UP000318571">
    <property type="component" value="Chromosome 9"/>
</dbReference>